<accession>A0A0A9DQD4</accession>
<protein>
    <submittedName>
        <fullName evidence="1">Uncharacterized protein</fullName>
    </submittedName>
</protein>
<organism evidence="1">
    <name type="scientific">Arundo donax</name>
    <name type="common">Giant reed</name>
    <name type="synonym">Donax arundinaceus</name>
    <dbReference type="NCBI Taxonomy" id="35708"/>
    <lineage>
        <taxon>Eukaryota</taxon>
        <taxon>Viridiplantae</taxon>
        <taxon>Streptophyta</taxon>
        <taxon>Embryophyta</taxon>
        <taxon>Tracheophyta</taxon>
        <taxon>Spermatophyta</taxon>
        <taxon>Magnoliopsida</taxon>
        <taxon>Liliopsida</taxon>
        <taxon>Poales</taxon>
        <taxon>Poaceae</taxon>
        <taxon>PACMAD clade</taxon>
        <taxon>Arundinoideae</taxon>
        <taxon>Arundineae</taxon>
        <taxon>Arundo</taxon>
    </lineage>
</organism>
<dbReference type="EMBL" id="GBRH01210025">
    <property type="protein sequence ID" value="JAD87870.1"/>
    <property type="molecule type" value="Transcribed_RNA"/>
</dbReference>
<evidence type="ECO:0000313" key="1">
    <source>
        <dbReference type="EMBL" id="JAD87870.1"/>
    </source>
</evidence>
<sequence length="50" mass="5631">MAPPSFSATLGAPVALRRVRWGLRRWGLGIRPWATGLCLGWQGWRVLRSL</sequence>
<proteinExistence type="predicted"/>
<reference evidence="1" key="2">
    <citation type="journal article" date="2015" name="Data Brief">
        <title>Shoot transcriptome of the giant reed, Arundo donax.</title>
        <authorList>
            <person name="Barrero R.A."/>
            <person name="Guerrero F.D."/>
            <person name="Moolhuijzen P."/>
            <person name="Goolsby J.A."/>
            <person name="Tidwell J."/>
            <person name="Bellgard S.E."/>
            <person name="Bellgard M.I."/>
        </authorList>
    </citation>
    <scope>NUCLEOTIDE SEQUENCE</scope>
    <source>
        <tissue evidence="1">Shoot tissue taken approximately 20 cm above the soil surface</tissue>
    </source>
</reference>
<name>A0A0A9DQD4_ARUDO</name>
<reference evidence="1" key="1">
    <citation type="submission" date="2014-09" db="EMBL/GenBank/DDBJ databases">
        <authorList>
            <person name="Magalhaes I.L.F."/>
            <person name="Oliveira U."/>
            <person name="Santos F.R."/>
            <person name="Vidigal T.H.D.A."/>
            <person name="Brescovit A.D."/>
            <person name="Santos A.J."/>
        </authorList>
    </citation>
    <scope>NUCLEOTIDE SEQUENCE</scope>
    <source>
        <tissue evidence="1">Shoot tissue taken approximately 20 cm above the soil surface</tissue>
    </source>
</reference>
<dbReference type="AlphaFoldDB" id="A0A0A9DQD4"/>